<keyword evidence="1" id="KW-0413">Isomerase</keyword>
<evidence type="ECO:0000259" key="3">
    <source>
        <dbReference type="PROSITE" id="PS50198"/>
    </source>
</evidence>
<accession>A0A1H3WXY4</accession>
<evidence type="ECO:0000256" key="1">
    <source>
        <dbReference type="PROSITE-ProRule" id="PRU00278"/>
    </source>
</evidence>
<dbReference type="GO" id="GO:0003755">
    <property type="term" value="F:peptidyl-prolyl cis-trans isomerase activity"/>
    <property type="evidence" value="ECO:0007669"/>
    <property type="project" value="UniProtKB-KW"/>
</dbReference>
<keyword evidence="2" id="KW-0732">Signal</keyword>
<dbReference type="Pfam" id="PF00639">
    <property type="entry name" value="Rotamase"/>
    <property type="match status" value="1"/>
</dbReference>
<sequence>MKHTLLLLLILSTLSISAQDAVKDIENISNLEDAELYIEKSASKRNKLIAFNEEKHKSTLAQSLLAMPVGMTKTVPSQFKKTHYKVIDKSNDPHYRISYIYFDESKVDINDIYEMRKTILYKYENGVPFEDLAKRYSMDDNALRGGDSGWFKDNEMPIEIENEAANLAHSVGDIYTVSVEKDRGYYIILKTHRVTTIKEVYVLKIEEKL</sequence>
<gene>
    <name evidence="4" type="ORF">SAMN04487990_10455</name>
</gene>
<feature type="chain" id="PRO_5011490629" evidence="2">
    <location>
        <begin position="19"/>
        <end position="209"/>
    </location>
</feature>
<keyword evidence="5" id="KW-1185">Reference proteome</keyword>
<dbReference type="InterPro" id="IPR046357">
    <property type="entry name" value="PPIase_dom_sf"/>
</dbReference>
<evidence type="ECO:0000313" key="4">
    <source>
        <dbReference type="EMBL" id="SDZ91973.1"/>
    </source>
</evidence>
<reference evidence="4 5" key="1">
    <citation type="submission" date="2016-10" db="EMBL/GenBank/DDBJ databases">
        <authorList>
            <person name="de Groot N.N."/>
        </authorList>
    </citation>
    <scope>NUCLEOTIDE SEQUENCE [LARGE SCALE GENOMIC DNA]</scope>
    <source>
        <strain evidence="4 5">DSM 23842</strain>
    </source>
</reference>
<dbReference type="RefSeq" id="WP_092132594.1">
    <property type="nucleotide sequence ID" value="NZ_FNQK01000004.1"/>
</dbReference>
<feature type="domain" description="PpiC" evidence="3">
    <location>
        <begin position="76"/>
        <end position="192"/>
    </location>
</feature>
<dbReference type="STRING" id="283786.SAMN04487990_10455"/>
<dbReference type="SUPFAM" id="SSF54534">
    <property type="entry name" value="FKBP-like"/>
    <property type="match status" value="1"/>
</dbReference>
<dbReference type="InterPro" id="IPR000297">
    <property type="entry name" value="PPIase_PpiC"/>
</dbReference>
<dbReference type="PROSITE" id="PS50198">
    <property type="entry name" value="PPIC_PPIASE_2"/>
    <property type="match status" value="1"/>
</dbReference>
<name>A0A1H3WXY4_BIZPA</name>
<dbReference type="EMBL" id="FNQK01000004">
    <property type="protein sequence ID" value="SDZ91973.1"/>
    <property type="molecule type" value="Genomic_DNA"/>
</dbReference>
<dbReference type="Gene3D" id="3.10.50.40">
    <property type="match status" value="1"/>
</dbReference>
<organism evidence="4 5">
    <name type="scientific">Bizionia paragorgiae</name>
    <dbReference type="NCBI Taxonomy" id="283786"/>
    <lineage>
        <taxon>Bacteria</taxon>
        <taxon>Pseudomonadati</taxon>
        <taxon>Bacteroidota</taxon>
        <taxon>Flavobacteriia</taxon>
        <taxon>Flavobacteriales</taxon>
        <taxon>Flavobacteriaceae</taxon>
        <taxon>Bizionia</taxon>
    </lineage>
</organism>
<protein>
    <submittedName>
        <fullName evidence="4">PPIC-type PPIASE domain-containing protein</fullName>
    </submittedName>
</protein>
<proteinExistence type="predicted"/>
<dbReference type="OrthoDB" id="1348210at2"/>
<evidence type="ECO:0000256" key="2">
    <source>
        <dbReference type="SAM" id="SignalP"/>
    </source>
</evidence>
<keyword evidence="1" id="KW-0697">Rotamase</keyword>
<dbReference type="AlphaFoldDB" id="A0A1H3WXY4"/>
<dbReference type="Proteomes" id="UP000198846">
    <property type="component" value="Unassembled WGS sequence"/>
</dbReference>
<feature type="signal peptide" evidence="2">
    <location>
        <begin position="1"/>
        <end position="18"/>
    </location>
</feature>
<evidence type="ECO:0000313" key="5">
    <source>
        <dbReference type="Proteomes" id="UP000198846"/>
    </source>
</evidence>